<reference evidence="2 3" key="1">
    <citation type="submission" date="2018-02" db="EMBL/GenBank/DDBJ databases">
        <title>Genomic Encyclopedia of Archaeal and Bacterial Type Strains, Phase II (KMG-II): from individual species to whole genera.</title>
        <authorList>
            <person name="Goeker M."/>
        </authorList>
    </citation>
    <scope>NUCLEOTIDE SEQUENCE [LARGE SCALE GENOMIC DNA]</scope>
    <source>
        <strain evidence="2 3">DSM 18921</strain>
    </source>
</reference>
<dbReference type="AlphaFoldDB" id="A0A2S8SD58"/>
<dbReference type="InterPro" id="IPR032710">
    <property type="entry name" value="NTF2-like_dom_sf"/>
</dbReference>
<dbReference type="OrthoDB" id="7353854at2"/>
<dbReference type="Pfam" id="PF14534">
    <property type="entry name" value="DUF4440"/>
    <property type="match status" value="1"/>
</dbReference>
<evidence type="ECO:0000259" key="1">
    <source>
        <dbReference type="Pfam" id="PF14534"/>
    </source>
</evidence>
<evidence type="ECO:0000313" key="2">
    <source>
        <dbReference type="EMBL" id="PQV58754.1"/>
    </source>
</evidence>
<comment type="caution">
    <text evidence="2">The sequence shown here is derived from an EMBL/GenBank/DDBJ whole genome shotgun (WGS) entry which is preliminary data.</text>
</comment>
<protein>
    <submittedName>
        <fullName evidence="2">Uncharacterized protein DUF4440</fullName>
    </submittedName>
</protein>
<proteinExistence type="predicted"/>
<accession>A0A2S8SD58</accession>
<keyword evidence="3" id="KW-1185">Reference proteome</keyword>
<name>A0A2S8SD58_9RHOB</name>
<dbReference type="RefSeq" id="WP_105513005.1">
    <property type="nucleotide sequence ID" value="NZ_PVEP01000001.1"/>
</dbReference>
<dbReference type="InterPro" id="IPR027843">
    <property type="entry name" value="DUF4440"/>
</dbReference>
<sequence length="114" mass="12679">MTDQTDLWQLEESFWLGGAETFRSTMADGAVMVFPYPAGILQGDGIADSVARAPRWRSVLMSERRINLRGNVAVLAYKAEAEREGAPIQTMLCASTYVREEGGWRLMSHQQTPA</sequence>
<dbReference type="SUPFAM" id="SSF54427">
    <property type="entry name" value="NTF2-like"/>
    <property type="match status" value="1"/>
</dbReference>
<organism evidence="2 3">
    <name type="scientific">Albidovulum denitrificans</name>
    <dbReference type="NCBI Taxonomy" id="404881"/>
    <lineage>
        <taxon>Bacteria</taxon>
        <taxon>Pseudomonadati</taxon>
        <taxon>Pseudomonadota</taxon>
        <taxon>Alphaproteobacteria</taxon>
        <taxon>Rhodobacterales</taxon>
        <taxon>Paracoccaceae</taxon>
        <taxon>Albidovulum</taxon>
    </lineage>
</organism>
<dbReference type="Proteomes" id="UP000238338">
    <property type="component" value="Unassembled WGS sequence"/>
</dbReference>
<evidence type="ECO:0000313" key="3">
    <source>
        <dbReference type="Proteomes" id="UP000238338"/>
    </source>
</evidence>
<dbReference type="EMBL" id="PVEP01000001">
    <property type="protein sequence ID" value="PQV58754.1"/>
    <property type="molecule type" value="Genomic_DNA"/>
</dbReference>
<gene>
    <name evidence="2" type="ORF">LX70_00567</name>
</gene>
<feature type="domain" description="DUF4440" evidence="1">
    <location>
        <begin position="12"/>
        <end position="106"/>
    </location>
</feature>
<dbReference type="Gene3D" id="3.10.450.50">
    <property type="match status" value="1"/>
</dbReference>